<evidence type="ECO:0000313" key="2">
    <source>
        <dbReference type="Proteomes" id="UP000265520"/>
    </source>
</evidence>
<evidence type="ECO:0000313" key="1">
    <source>
        <dbReference type="EMBL" id="MCI38713.1"/>
    </source>
</evidence>
<name>A0A392RQ20_9FABA</name>
<organism evidence="1 2">
    <name type="scientific">Trifolium medium</name>
    <dbReference type="NCBI Taxonomy" id="97028"/>
    <lineage>
        <taxon>Eukaryota</taxon>
        <taxon>Viridiplantae</taxon>
        <taxon>Streptophyta</taxon>
        <taxon>Embryophyta</taxon>
        <taxon>Tracheophyta</taxon>
        <taxon>Spermatophyta</taxon>
        <taxon>Magnoliopsida</taxon>
        <taxon>eudicotyledons</taxon>
        <taxon>Gunneridae</taxon>
        <taxon>Pentapetalae</taxon>
        <taxon>rosids</taxon>
        <taxon>fabids</taxon>
        <taxon>Fabales</taxon>
        <taxon>Fabaceae</taxon>
        <taxon>Papilionoideae</taxon>
        <taxon>50 kb inversion clade</taxon>
        <taxon>NPAAA clade</taxon>
        <taxon>Hologalegina</taxon>
        <taxon>IRL clade</taxon>
        <taxon>Trifolieae</taxon>
        <taxon>Trifolium</taxon>
    </lineage>
</organism>
<proteinExistence type="predicted"/>
<dbReference type="AlphaFoldDB" id="A0A392RQ20"/>
<sequence>PEAISALQNIVGKASKGYGVNKWSLEATLNSTKVQKMHSDEHPDMEGVLK</sequence>
<comment type="caution">
    <text evidence="1">The sequence shown here is derived from an EMBL/GenBank/DDBJ whole genome shotgun (WGS) entry which is preliminary data.</text>
</comment>
<accession>A0A392RQ20</accession>
<protein>
    <submittedName>
        <fullName evidence="1">Uncharacterized protein</fullName>
    </submittedName>
</protein>
<keyword evidence="2" id="KW-1185">Reference proteome</keyword>
<dbReference type="EMBL" id="LXQA010258952">
    <property type="protein sequence ID" value="MCI38713.1"/>
    <property type="molecule type" value="Genomic_DNA"/>
</dbReference>
<reference evidence="1 2" key="1">
    <citation type="journal article" date="2018" name="Front. Plant Sci.">
        <title>Red Clover (Trifolium pratense) and Zigzag Clover (T. medium) - A Picture of Genomic Similarities and Differences.</title>
        <authorList>
            <person name="Dluhosova J."/>
            <person name="Istvanek J."/>
            <person name="Nedelnik J."/>
            <person name="Repkova J."/>
        </authorList>
    </citation>
    <scope>NUCLEOTIDE SEQUENCE [LARGE SCALE GENOMIC DNA]</scope>
    <source>
        <strain evidence="2">cv. 10/8</strain>
        <tissue evidence="1">Leaf</tissue>
    </source>
</reference>
<feature type="non-terminal residue" evidence="1">
    <location>
        <position position="1"/>
    </location>
</feature>
<dbReference type="Proteomes" id="UP000265520">
    <property type="component" value="Unassembled WGS sequence"/>
</dbReference>